<dbReference type="OrthoDB" id="6118220at2759"/>
<dbReference type="Proteomes" id="UP001152795">
    <property type="component" value="Unassembled WGS sequence"/>
</dbReference>
<dbReference type="EMBL" id="CACRXK020008219">
    <property type="protein sequence ID" value="CAB4014256.1"/>
    <property type="molecule type" value="Genomic_DNA"/>
</dbReference>
<proteinExistence type="predicted"/>
<accession>A0A6S7I945</accession>
<evidence type="ECO:0000313" key="2">
    <source>
        <dbReference type="Proteomes" id="UP001152795"/>
    </source>
</evidence>
<comment type="caution">
    <text evidence="1">The sequence shown here is derived from an EMBL/GenBank/DDBJ whole genome shotgun (WGS) entry which is preliminary data.</text>
</comment>
<organism evidence="1 2">
    <name type="scientific">Paramuricea clavata</name>
    <name type="common">Red gorgonian</name>
    <name type="synonym">Violescent sea-whip</name>
    <dbReference type="NCBI Taxonomy" id="317549"/>
    <lineage>
        <taxon>Eukaryota</taxon>
        <taxon>Metazoa</taxon>
        <taxon>Cnidaria</taxon>
        <taxon>Anthozoa</taxon>
        <taxon>Octocorallia</taxon>
        <taxon>Malacalcyonacea</taxon>
        <taxon>Plexauridae</taxon>
        <taxon>Paramuricea</taxon>
    </lineage>
</organism>
<sequence>MVKGDCNSAWRSYVNKLSEELEGNNPKAFWKYVNSKCKGTNDLILLKVGDKEITDNMEIAESMNTYFSTVFTKESFDSFSTMNRVMEEKLCDIQCSVDKVEQYLNNIKHLKISGTRQYPRYRVS</sequence>
<reference evidence="1" key="1">
    <citation type="submission" date="2020-04" db="EMBL/GenBank/DDBJ databases">
        <authorList>
            <person name="Alioto T."/>
            <person name="Alioto T."/>
            <person name="Gomez Garrido J."/>
        </authorList>
    </citation>
    <scope>NUCLEOTIDE SEQUENCE</scope>
    <source>
        <strain evidence="1">A484AB</strain>
    </source>
</reference>
<name>A0A6S7I945_PARCT</name>
<gene>
    <name evidence="1" type="ORF">PACLA_8A026499</name>
</gene>
<keyword evidence="2" id="KW-1185">Reference proteome</keyword>
<dbReference type="AlphaFoldDB" id="A0A6S7I945"/>
<evidence type="ECO:0000313" key="1">
    <source>
        <dbReference type="EMBL" id="CAB4014256.1"/>
    </source>
</evidence>
<protein>
    <submittedName>
        <fullName evidence="1">Uncharacterized protein</fullName>
    </submittedName>
</protein>